<evidence type="ECO:0000259" key="4">
    <source>
        <dbReference type="Pfam" id="PF04706"/>
    </source>
</evidence>
<dbReference type="Pfam" id="PF04706">
    <property type="entry name" value="Dickkopf_N"/>
    <property type="match status" value="1"/>
</dbReference>
<accession>A0AA96GBC3</accession>
<protein>
    <submittedName>
        <fullName evidence="5">Serine hydrolase</fullName>
    </submittedName>
</protein>
<evidence type="ECO:0000259" key="3">
    <source>
        <dbReference type="Pfam" id="PF00144"/>
    </source>
</evidence>
<dbReference type="GO" id="GO:0005576">
    <property type="term" value="C:extracellular region"/>
    <property type="evidence" value="ECO:0007669"/>
    <property type="project" value="InterPro"/>
</dbReference>
<gene>
    <name evidence="5" type="ORF">PP769_02500</name>
</gene>
<sequence>MRYMKTLLTLIGLFLVMSADVAAYKVIPNNEADVLFKQMEKSIFLYDKDPYTISKAVEKNDVAGMSLVIIYNGKPVIHKWYGDRNQKKKEKTTADTIYQCASTSKMVSSLGFTAASRQGKLSLDGSVTDFNKKHPDTIITKWVDKVFKDHKSWPDDITPRRLLSHTAGLDTHGIANKPWLPSSDPLKGVILGRNLAHDAVKPIHEPGTKYDYSGGGYTVAEAMLEIATDKRFETYLKQNVLEPYGMNNSTFEDGSSDMVHLARGCSRGICLYDVQVSELKAAGGLLCHPVDYARLVSLMMNDGAEYLEKNAGTQIIPKADIDEVLTKVPPAEYGLGVDISGSQFSHGGKHQGFATNFYAHSDKQVGIVVLVNGKYTWARNKEVYGAGTLNNAVVKAFKIAFGVSNESGQPLKPTCSQDEDCAEGQYCDKGPVATIGINKCKAGKKRNETCSRNDVCGPDLTCYGEPIGKCGFLGTVVVGDQCFKGKECRSGKCEKDKCVCKSDGDCPDGQACYTPIGKANYCASTSKALGASCSKNSQCASDKCQQDQCVCKGDGDCPNGQACFTPVGKANYCASTSKALGATCSKNSECASDKCQQDKCVCKGDGDCPNGQACYTPIGKANYCASTSKALGASCTKDSQCASDKCEQDKCVCKSNGDCPNGQSCYTPVGKANYCASTSKALGASCSKNSQCASDKCEQGECVCQSDNDCPGSQKCKTPVTKKNYCTK</sequence>
<dbReference type="InterPro" id="IPR006796">
    <property type="entry name" value="Dickkopf_N"/>
</dbReference>
<dbReference type="SUPFAM" id="SSF56601">
    <property type="entry name" value="beta-lactamase/transpeptidase-like"/>
    <property type="match status" value="1"/>
</dbReference>
<feature type="chain" id="PRO_5041665739" evidence="2">
    <location>
        <begin position="23"/>
        <end position="728"/>
    </location>
</feature>
<keyword evidence="5" id="KW-0378">Hydrolase</keyword>
<feature type="domain" description="Dickkopf N-terminal cysteine-rich" evidence="4">
    <location>
        <begin position="415"/>
        <end position="463"/>
    </location>
</feature>
<keyword evidence="6" id="KW-1185">Reference proteome</keyword>
<evidence type="ECO:0000256" key="1">
    <source>
        <dbReference type="ARBA" id="ARBA00023157"/>
    </source>
</evidence>
<evidence type="ECO:0000313" key="6">
    <source>
        <dbReference type="Proteomes" id="UP001302719"/>
    </source>
</evidence>
<keyword evidence="1" id="KW-1015">Disulfide bond</keyword>
<evidence type="ECO:0000313" key="5">
    <source>
        <dbReference type="EMBL" id="WNM58658.1"/>
    </source>
</evidence>
<evidence type="ECO:0000256" key="2">
    <source>
        <dbReference type="SAM" id="SignalP"/>
    </source>
</evidence>
<dbReference type="RefSeq" id="WP_312644776.1">
    <property type="nucleotide sequence ID" value="NZ_CP116967.1"/>
</dbReference>
<dbReference type="Pfam" id="PF00144">
    <property type="entry name" value="Beta-lactamase"/>
    <property type="match status" value="1"/>
</dbReference>
<dbReference type="PANTHER" id="PTHR46825:SF9">
    <property type="entry name" value="BETA-LACTAMASE-RELATED DOMAIN-CONTAINING PROTEIN"/>
    <property type="match status" value="1"/>
</dbReference>
<dbReference type="KEGG" id="nall:PP769_02500"/>
<feature type="signal peptide" evidence="2">
    <location>
        <begin position="1"/>
        <end position="22"/>
    </location>
</feature>
<dbReference type="InterPro" id="IPR050491">
    <property type="entry name" value="AmpC-like"/>
</dbReference>
<name>A0AA96GBC3_9BACT</name>
<dbReference type="PRINTS" id="PR00261">
    <property type="entry name" value="LDLRECEPTOR"/>
</dbReference>
<dbReference type="PANTHER" id="PTHR46825">
    <property type="entry name" value="D-ALANYL-D-ALANINE-CARBOXYPEPTIDASE/ENDOPEPTIDASE AMPH"/>
    <property type="match status" value="1"/>
</dbReference>
<dbReference type="InterPro" id="IPR001466">
    <property type="entry name" value="Beta-lactam-related"/>
</dbReference>
<dbReference type="AlphaFoldDB" id="A0AA96GBC3"/>
<dbReference type="GO" id="GO:0030178">
    <property type="term" value="P:negative regulation of Wnt signaling pathway"/>
    <property type="evidence" value="ECO:0007669"/>
    <property type="project" value="InterPro"/>
</dbReference>
<organism evidence="5 6">
    <name type="scientific">Candidatus Nitrospira allomarina</name>
    <dbReference type="NCBI Taxonomy" id="3020900"/>
    <lineage>
        <taxon>Bacteria</taxon>
        <taxon>Pseudomonadati</taxon>
        <taxon>Nitrospirota</taxon>
        <taxon>Nitrospiria</taxon>
        <taxon>Nitrospirales</taxon>
        <taxon>Nitrospiraceae</taxon>
        <taxon>Nitrospira</taxon>
    </lineage>
</organism>
<dbReference type="Gene3D" id="3.40.710.10">
    <property type="entry name" value="DD-peptidase/beta-lactamase superfamily"/>
    <property type="match status" value="1"/>
</dbReference>
<proteinExistence type="predicted"/>
<dbReference type="GO" id="GO:0016787">
    <property type="term" value="F:hydrolase activity"/>
    <property type="evidence" value="ECO:0007669"/>
    <property type="project" value="UniProtKB-KW"/>
</dbReference>
<dbReference type="Proteomes" id="UP001302719">
    <property type="component" value="Chromosome"/>
</dbReference>
<feature type="domain" description="Beta-lactamase-related" evidence="3">
    <location>
        <begin position="53"/>
        <end position="376"/>
    </location>
</feature>
<reference evidence="5 6" key="1">
    <citation type="submission" date="2023-01" db="EMBL/GenBank/DDBJ databases">
        <title>Cultivation and genomic characterization of new, ubiquitous marine nitrite-oxidizing bacteria from the Nitrospirales.</title>
        <authorList>
            <person name="Mueller A.J."/>
            <person name="Daebeler A."/>
            <person name="Herbold C.W."/>
            <person name="Kirkegaard R.H."/>
            <person name="Daims H."/>
        </authorList>
    </citation>
    <scope>NUCLEOTIDE SEQUENCE [LARGE SCALE GENOMIC DNA]</scope>
    <source>
        <strain evidence="5 6">VA</strain>
    </source>
</reference>
<dbReference type="InterPro" id="IPR012338">
    <property type="entry name" value="Beta-lactam/transpept-like"/>
</dbReference>
<keyword evidence="2" id="KW-0732">Signal</keyword>
<dbReference type="InterPro" id="IPR002172">
    <property type="entry name" value="LDrepeatLR_classA_rpt"/>
</dbReference>
<dbReference type="EMBL" id="CP116967">
    <property type="protein sequence ID" value="WNM58658.1"/>
    <property type="molecule type" value="Genomic_DNA"/>
</dbReference>